<keyword evidence="8" id="KW-1185">Reference proteome</keyword>
<evidence type="ECO:0000256" key="4">
    <source>
        <dbReference type="ARBA" id="ARBA00023002"/>
    </source>
</evidence>
<dbReference type="Gene3D" id="3.50.50.60">
    <property type="entry name" value="FAD/NAD(P)-binding domain"/>
    <property type="match status" value="1"/>
</dbReference>
<dbReference type="Proteomes" id="UP000612362">
    <property type="component" value="Unassembled WGS sequence"/>
</dbReference>
<gene>
    <name evidence="7" type="primary">solA_1</name>
    <name evidence="7" type="ORF">KSX_32660</name>
</gene>
<evidence type="ECO:0000259" key="6">
    <source>
        <dbReference type="Pfam" id="PF01266"/>
    </source>
</evidence>
<dbReference type="PANTHER" id="PTHR10961">
    <property type="entry name" value="PEROXISOMAL SARCOSINE OXIDASE"/>
    <property type="match status" value="1"/>
</dbReference>
<evidence type="ECO:0000256" key="3">
    <source>
        <dbReference type="ARBA" id="ARBA00022827"/>
    </source>
</evidence>
<comment type="caution">
    <text evidence="7">The sequence shown here is derived from an EMBL/GenBank/DDBJ whole genome shotgun (WGS) entry which is preliminary data.</text>
</comment>
<dbReference type="InterPro" id="IPR036188">
    <property type="entry name" value="FAD/NAD-bd_sf"/>
</dbReference>
<name>A0A8J3MSY8_9CHLR</name>
<protein>
    <submittedName>
        <fullName evidence="7">N-methyltryptophan oxidase</fullName>
    </submittedName>
</protein>
<dbReference type="RefSeq" id="WP_220194454.1">
    <property type="nucleotide sequence ID" value="NZ_BNJF01000001.1"/>
</dbReference>
<evidence type="ECO:0000256" key="5">
    <source>
        <dbReference type="SAM" id="Phobius"/>
    </source>
</evidence>
<keyword evidence="5" id="KW-0472">Membrane</keyword>
<dbReference type="AlphaFoldDB" id="A0A8J3MSY8"/>
<organism evidence="7 8">
    <name type="scientific">Ktedonospora formicarum</name>
    <dbReference type="NCBI Taxonomy" id="2778364"/>
    <lineage>
        <taxon>Bacteria</taxon>
        <taxon>Bacillati</taxon>
        <taxon>Chloroflexota</taxon>
        <taxon>Ktedonobacteria</taxon>
        <taxon>Ktedonobacterales</taxon>
        <taxon>Ktedonobacteraceae</taxon>
        <taxon>Ktedonospora</taxon>
    </lineage>
</organism>
<feature type="domain" description="FAD dependent oxidoreductase" evidence="6">
    <location>
        <begin position="6"/>
        <end position="361"/>
    </location>
</feature>
<dbReference type="EMBL" id="BNJF01000001">
    <property type="protein sequence ID" value="GHO45103.1"/>
    <property type="molecule type" value="Genomic_DNA"/>
</dbReference>
<keyword evidence="4" id="KW-0560">Oxidoreductase</keyword>
<evidence type="ECO:0000256" key="1">
    <source>
        <dbReference type="ARBA" id="ARBA00001974"/>
    </source>
</evidence>
<keyword evidence="5" id="KW-1133">Transmembrane helix</keyword>
<evidence type="ECO:0000313" key="7">
    <source>
        <dbReference type="EMBL" id="GHO45103.1"/>
    </source>
</evidence>
<dbReference type="Gene3D" id="3.30.9.10">
    <property type="entry name" value="D-Amino Acid Oxidase, subunit A, domain 2"/>
    <property type="match status" value="1"/>
</dbReference>
<accession>A0A8J3MSY8</accession>
<dbReference type="GO" id="GO:0050660">
    <property type="term" value="F:flavin adenine dinucleotide binding"/>
    <property type="evidence" value="ECO:0007669"/>
    <property type="project" value="InterPro"/>
</dbReference>
<sequence>MHHTEVAIIGAGIVGLSAAYALLSKGVKNVRVLERNTIGHTRGTSYGLSRLLRFEYGDDCLYTEMVRQSLQAWKLLERRSQINLYTRTGILALGHEDDNYTLPSYQLLREQGFPIERLSHQTCRTLFPHFNTQDYNLLTYNTNAGLLHATTCLQTLKGLILDMGGKIITNCNVAKITHENSRAPIRLQLEKQHELAAERVILAPGPWIHHFLGDLHLPIRMTRQYALYFANLPTSTFGLSAFPAFMAGDMYGFPIHNSRVKGYEPGWLKATSHTFGPPVDPDAPPAIDQSYVTQLVQRLCDLIPQLQQARLAHIDTCIYDVSPNEDFILDNHPQDPRIVFATGLTGHGFKFGPLLGEILGALLYQTAPSIATERFRLARFAQYMLAPTSSVA</sequence>
<dbReference type="Pfam" id="PF01266">
    <property type="entry name" value="DAO"/>
    <property type="match status" value="1"/>
</dbReference>
<proteinExistence type="predicted"/>
<keyword evidence="3" id="KW-0274">FAD</keyword>
<reference evidence="7" key="1">
    <citation type="submission" date="2020-10" db="EMBL/GenBank/DDBJ databases">
        <title>Taxonomic study of unclassified bacteria belonging to the class Ktedonobacteria.</title>
        <authorList>
            <person name="Yabe S."/>
            <person name="Wang C.M."/>
            <person name="Zheng Y."/>
            <person name="Sakai Y."/>
            <person name="Cavaletti L."/>
            <person name="Monciardini P."/>
            <person name="Donadio S."/>
        </authorList>
    </citation>
    <scope>NUCLEOTIDE SEQUENCE</scope>
    <source>
        <strain evidence="7">SOSP1-1</strain>
    </source>
</reference>
<keyword evidence="5" id="KW-0812">Transmembrane</keyword>
<dbReference type="SUPFAM" id="SSF54373">
    <property type="entry name" value="FAD-linked reductases, C-terminal domain"/>
    <property type="match status" value="1"/>
</dbReference>
<dbReference type="InterPro" id="IPR045170">
    <property type="entry name" value="MTOX"/>
</dbReference>
<evidence type="ECO:0000313" key="8">
    <source>
        <dbReference type="Proteomes" id="UP000612362"/>
    </source>
</evidence>
<dbReference type="InterPro" id="IPR006076">
    <property type="entry name" value="FAD-dep_OxRdtase"/>
</dbReference>
<dbReference type="GO" id="GO:0008115">
    <property type="term" value="F:sarcosine oxidase activity"/>
    <property type="evidence" value="ECO:0007669"/>
    <property type="project" value="TreeGrafter"/>
</dbReference>
<dbReference type="SUPFAM" id="SSF51905">
    <property type="entry name" value="FAD/NAD(P)-binding domain"/>
    <property type="match status" value="1"/>
</dbReference>
<keyword evidence="2" id="KW-0285">Flavoprotein</keyword>
<feature type="transmembrane region" description="Helical" evidence="5">
    <location>
        <begin position="6"/>
        <end position="23"/>
    </location>
</feature>
<dbReference type="PANTHER" id="PTHR10961:SF7">
    <property type="entry name" value="FAD DEPENDENT OXIDOREDUCTASE DOMAIN-CONTAINING PROTEIN"/>
    <property type="match status" value="1"/>
</dbReference>
<evidence type="ECO:0000256" key="2">
    <source>
        <dbReference type="ARBA" id="ARBA00022630"/>
    </source>
</evidence>
<comment type="cofactor">
    <cofactor evidence="1">
        <name>FAD</name>
        <dbReference type="ChEBI" id="CHEBI:57692"/>
    </cofactor>
</comment>